<evidence type="ECO:0000256" key="6">
    <source>
        <dbReference type="ARBA" id="ARBA00022824"/>
    </source>
</evidence>
<evidence type="ECO:0000256" key="7">
    <source>
        <dbReference type="ARBA" id="ARBA00022927"/>
    </source>
</evidence>
<evidence type="ECO:0000259" key="11">
    <source>
        <dbReference type="Pfam" id="PF07819"/>
    </source>
</evidence>
<dbReference type="PANTHER" id="PTHR15495">
    <property type="entry name" value="NEGATIVE REGULATOR OF VESICLE FORMATION-RELATED"/>
    <property type="match status" value="1"/>
</dbReference>
<evidence type="ECO:0000256" key="1">
    <source>
        <dbReference type="ARBA" id="ARBA00004477"/>
    </source>
</evidence>
<dbReference type="GO" id="GO:0050185">
    <property type="term" value="F:phosphatidylinositol deacylase activity"/>
    <property type="evidence" value="ECO:0007669"/>
    <property type="project" value="TreeGrafter"/>
</dbReference>
<dbReference type="InterPro" id="IPR039529">
    <property type="entry name" value="PGAP1/BST1"/>
</dbReference>
<dbReference type="GO" id="GO:0006505">
    <property type="term" value="P:GPI anchor metabolic process"/>
    <property type="evidence" value="ECO:0007669"/>
    <property type="project" value="TreeGrafter"/>
</dbReference>
<accession>K0TFB2</accession>
<dbReference type="GO" id="GO:0005789">
    <property type="term" value="C:endoplasmic reticulum membrane"/>
    <property type="evidence" value="ECO:0007669"/>
    <property type="project" value="UniProtKB-SubCell"/>
</dbReference>
<keyword evidence="13" id="KW-1185">Reference proteome</keyword>
<keyword evidence="4 10" id="KW-0812">Transmembrane</keyword>
<reference evidence="12 13" key="1">
    <citation type="journal article" date="2012" name="Genome Biol.">
        <title>Genome and low-iron response of an oceanic diatom adapted to chronic iron limitation.</title>
        <authorList>
            <person name="Lommer M."/>
            <person name="Specht M."/>
            <person name="Roy A.S."/>
            <person name="Kraemer L."/>
            <person name="Andreson R."/>
            <person name="Gutowska M.A."/>
            <person name="Wolf J."/>
            <person name="Bergner S.V."/>
            <person name="Schilhabel M.B."/>
            <person name="Klostermeier U.C."/>
            <person name="Beiko R.G."/>
            <person name="Rosenstiel P."/>
            <person name="Hippler M."/>
            <person name="Laroche J."/>
        </authorList>
    </citation>
    <scope>NUCLEOTIDE SEQUENCE [LARGE SCALE GENOMIC DNA]</scope>
    <source>
        <strain evidence="12 13">CCMP1005</strain>
    </source>
</reference>
<keyword evidence="5 10" id="KW-0378">Hydrolase</keyword>
<comment type="caution">
    <text evidence="12">The sequence shown here is derived from an EMBL/GenBank/DDBJ whole genome shotgun (WGS) entry which is preliminary data.</text>
</comment>
<evidence type="ECO:0000256" key="9">
    <source>
        <dbReference type="ARBA" id="ARBA00023136"/>
    </source>
</evidence>
<sequence>MKQQVSRGTFLVFVAATTTSLCCVAFLLFSLLSAGPGFYNGRECRMTYSQYQFLPLNVPNAHPGSNYRLLKFTDKRDPRHQHFYPISGGLIENYETQTNPNVKKGRPGRELKFEDNWCLLSREKLKANNSTYENWKGVPYPNRGHPVLYVHGHWGSFSQARSIGAHGTRWVGPYTKSKSDAQIYDSLQTGRDMHNGLLPHESSFVLSEDHFVEQVSKDHLAGFVMDVYSLDFNGEGAALHHSTLLRQADFFAKSIEALATGCDVSREGGITIVAHSIGAWVVRLALRMHPHLESNGLVRNVVTLASPHLVIPYAVDSSVHEMTSRLNRNEDNQDVAVVSISGGLRDELIPPEVCPVPSSSGLASKSYLATVISGSASNQQSQFGMDHRAIVWCYDLLGEVRKAIFAMVVGSNLGLDSQQRMNIVDRHEEEMASNGYVKTSMTQLASLSNLNSLLKLSIASGLIHSLILERLGISSRHAMSTAGVTCIGLIAIPGMITLVSTLRILGAKCEVHECNLLLGSVYILAQLATLANYTIIYALCPISSWLLNTKKQFPVEQIGTVSMQFVQLYFTLLVFLCAACQVFGAFAGKKVSAIDAAMPLCFLALVMLASKQLIAALCDAMHAQLIDVNRTYILVLLLSFVKVIFGKVLYACLLIFPRGQGEMLEVTGNTFVASGIYEELVISSLAHVIPVVAATVTLEILKIRTRRFFQVQGNRSDEDDMKTAAATRLIKRGPHTAVYIVTIVLAAWYTWRVFVNHVGEDVICPLLSCIMAVRTLSTSNSLSLEAVGVLQSIVTNDLELHSDGPKCCKNE</sequence>
<name>K0TFB2_THAOC</name>
<evidence type="ECO:0000256" key="8">
    <source>
        <dbReference type="ARBA" id="ARBA00022989"/>
    </source>
</evidence>
<feature type="transmembrane region" description="Helical" evidence="10">
    <location>
        <begin position="480"/>
        <end position="502"/>
    </location>
</feature>
<feature type="domain" description="GPI inositol-deacylase PGAP1-like alpha/beta" evidence="11">
    <location>
        <begin position="143"/>
        <end position="407"/>
    </location>
</feature>
<dbReference type="EMBL" id="AGNL01000817">
    <property type="protein sequence ID" value="EJK77478.1"/>
    <property type="molecule type" value="Genomic_DNA"/>
</dbReference>
<organism evidence="12 13">
    <name type="scientific">Thalassiosira oceanica</name>
    <name type="common">Marine diatom</name>
    <dbReference type="NCBI Taxonomy" id="159749"/>
    <lineage>
        <taxon>Eukaryota</taxon>
        <taxon>Sar</taxon>
        <taxon>Stramenopiles</taxon>
        <taxon>Ochrophyta</taxon>
        <taxon>Bacillariophyta</taxon>
        <taxon>Coscinodiscophyceae</taxon>
        <taxon>Thalassiosirophycidae</taxon>
        <taxon>Thalassiosirales</taxon>
        <taxon>Thalassiosiraceae</taxon>
        <taxon>Thalassiosira</taxon>
    </lineage>
</organism>
<keyword evidence="3 10" id="KW-0813">Transport</keyword>
<evidence type="ECO:0000256" key="10">
    <source>
        <dbReference type="RuleBase" id="RU365011"/>
    </source>
</evidence>
<comment type="similarity">
    <text evidence="2 10">Belongs to the GPI inositol-deacylase family.</text>
</comment>
<dbReference type="InterPro" id="IPR012908">
    <property type="entry name" value="PGAP1-ab_dom-like"/>
</dbReference>
<evidence type="ECO:0000313" key="12">
    <source>
        <dbReference type="EMBL" id="EJK77478.1"/>
    </source>
</evidence>
<evidence type="ECO:0000256" key="3">
    <source>
        <dbReference type="ARBA" id="ARBA00022448"/>
    </source>
</evidence>
<evidence type="ECO:0000313" key="13">
    <source>
        <dbReference type="Proteomes" id="UP000266841"/>
    </source>
</evidence>
<evidence type="ECO:0000256" key="2">
    <source>
        <dbReference type="ARBA" id="ARBA00006931"/>
    </source>
</evidence>
<feature type="transmembrane region" description="Helical" evidence="10">
    <location>
        <begin position="522"/>
        <end position="547"/>
    </location>
</feature>
<dbReference type="AlphaFoldDB" id="K0TFB2"/>
<dbReference type="GO" id="GO:0006888">
    <property type="term" value="P:endoplasmic reticulum to Golgi vesicle-mediated transport"/>
    <property type="evidence" value="ECO:0007669"/>
    <property type="project" value="TreeGrafter"/>
</dbReference>
<dbReference type="PANTHER" id="PTHR15495:SF7">
    <property type="entry name" value="GPI INOSITOL-DEACYLASE"/>
    <property type="match status" value="1"/>
</dbReference>
<dbReference type="EC" id="3.1.-.-" evidence="10"/>
<dbReference type="OMA" id="RAIVWCY"/>
<feature type="transmembrane region" description="Helical" evidence="10">
    <location>
        <begin position="631"/>
        <end position="656"/>
    </location>
</feature>
<dbReference type="GO" id="GO:0015031">
    <property type="term" value="P:protein transport"/>
    <property type="evidence" value="ECO:0007669"/>
    <property type="project" value="UniProtKB-KW"/>
</dbReference>
<evidence type="ECO:0000256" key="5">
    <source>
        <dbReference type="ARBA" id="ARBA00022801"/>
    </source>
</evidence>
<dbReference type="Gene3D" id="3.40.50.1820">
    <property type="entry name" value="alpha/beta hydrolase"/>
    <property type="match status" value="1"/>
</dbReference>
<dbReference type="SUPFAM" id="SSF53474">
    <property type="entry name" value="alpha/beta-Hydrolases"/>
    <property type="match status" value="1"/>
</dbReference>
<evidence type="ECO:0000256" key="4">
    <source>
        <dbReference type="ARBA" id="ARBA00022692"/>
    </source>
</evidence>
<keyword evidence="8 10" id="KW-1133">Transmembrane helix</keyword>
<comment type="subcellular location">
    <subcellularLocation>
        <location evidence="1">Endoplasmic reticulum membrane</location>
        <topology evidence="1">Multi-pass membrane protein</topology>
    </subcellularLocation>
</comment>
<dbReference type="eggNOG" id="KOG3724">
    <property type="taxonomic scope" value="Eukaryota"/>
</dbReference>
<keyword evidence="9 10" id="KW-0472">Membrane</keyword>
<keyword evidence="7 10" id="KW-0653">Protein transport</keyword>
<feature type="transmembrane region" description="Helical" evidence="10">
    <location>
        <begin position="736"/>
        <end position="754"/>
    </location>
</feature>
<proteinExistence type="inferred from homology"/>
<protein>
    <recommendedName>
        <fullName evidence="10">GPI inositol-deacylase</fullName>
        <ecNumber evidence="10">3.1.-.-</ecNumber>
    </recommendedName>
</protein>
<gene>
    <name evidence="12" type="ORF">THAOC_00690</name>
</gene>
<dbReference type="OrthoDB" id="348976at2759"/>
<dbReference type="InterPro" id="IPR029058">
    <property type="entry name" value="AB_hydrolase_fold"/>
</dbReference>
<comment type="function">
    <text evidence="10">Involved in inositol deacylation of GPI-anchored proteins which plays important roles in the quality control and ER-associated degradation of GPI-anchored proteins.</text>
</comment>
<feature type="transmembrane region" description="Helical" evidence="10">
    <location>
        <begin position="568"/>
        <end position="587"/>
    </location>
</feature>
<dbReference type="Pfam" id="PF07819">
    <property type="entry name" value="PGAP1"/>
    <property type="match status" value="1"/>
</dbReference>
<keyword evidence="6 10" id="KW-0256">Endoplasmic reticulum</keyword>
<dbReference type="Proteomes" id="UP000266841">
    <property type="component" value="Unassembled WGS sequence"/>
</dbReference>
<comment type="caution">
    <text evidence="10">Lacks conserved residue(s) required for the propagation of feature annotation.</text>
</comment>